<feature type="transmembrane region" description="Helical" evidence="8">
    <location>
        <begin position="353"/>
        <end position="370"/>
    </location>
</feature>
<dbReference type="Ensembl" id="ENSOANT00000064399.1">
    <property type="protein sequence ID" value="ENSOANP00000045006.1"/>
    <property type="gene ID" value="ENSOANG00000045052.1"/>
</dbReference>
<reference evidence="9 10" key="1">
    <citation type="journal article" date="2008" name="Nature">
        <title>Genome analysis of the platypus reveals unique signatures of evolution.</title>
        <authorList>
            <person name="Warren W.C."/>
            <person name="Hillier L.W."/>
            <person name="Marshall Graves J.A."/>
            <person name="Birney E."/>
            <person name="Ponting C.P."/>
            <person name="Grutzner F."/>
            <person name="Belov K."/>
            <person name="Miller W."/>
            <person name="Clarke L."/>
            <person name="Chinwalla A.T."/>
            <person name="Yang S.P."/>
            <person name="Heger A."/>
            <person name="Locke D.P."/>
            <person name="Miethke P."/>
            <person name="Waters P.D."/>
            <person name="Veyrunes F."/>
            <person name="Fulton L."/>
            <person name="Fulton B."/>
            <person name="Graves T."/>
            <person name="Wallis J."/>
            <person name="Puente X.S."/>
            <person name="Lopez-Otin C."/>
            <person name="Ordonez G.R."/>
            <person name="Eichler E.E."/>
            <person name="Chen L."/>
            <person name="Cheng Z."/>
            <person name="Deakin J.E."/>
            <person name="Alsop A."/>
            <person name="Thompson K."/>
            <person name="Kirby P."/>
            <person name="Papenfuss A.T."/>
            <person name="Wakefield M.J."/>
            <person name="Olender T."/>
            <person name="Lancet D."/>
            <person name="Huttley G.A."/>
            <person name="Smit A.F."/>
            <person name="Pask A."/>
            <person name="Temple-Smith P."/>
            <person name="Batzer M.A."/>
            <person name="Walker J.A."/>
            <person name="Konkel M.K."/>
            <person name="Harris R.S."/>
            <person name="Whittington C.M."/>
            <person name="Wong E.S."/>
            <person name="Gemmell N.J."/>
            <person name="Buschiazzo E."/>
            <person name="Vargas Jentzsch I.M."/>
            <person name="Merkel A."/>
            <person name="Schmitz J."/>
            <person name="Zemann A."/>
            <person name="Churakov G."/>
            <person name="Kriegs J.O."/>
            <person name="Brosius J."/>
            <person name="Murchison E.P."/>
            <person name="Sachidanandam R."/>
            <person name="Smith C."/>
            <person name="Hannon G.J."/>
            <person name="Tsend-Ayush E."/>
            <person name="McMillan D."/>
            <person name="Attenborough R."/>
            <person name="Rens W."/>
            <person name="Ferguson-Smith M."/>
            <person name="Lefevre C.M."/>
            <person name="Sharp J.A."/>
            <person name="Nicholas K.R."/>
            <person name="Ray D.A."/>
            <person name="Kube M."/>
            <person name="Reinhardt R."/>
            <person name="Pringle T.H."/>
            <person name="Taylor J."/>
            <person name="Jones R.C."/>
            <person name="Nixon B."/>
            <person name="Dacheux J.L."/>
            <person name="Niwa H."/>
            <person name="Sekita Y."/>
            <person name="Huang X."/>
            <person name="Stark A."/>
            <person name="Kheradpour P."/>
            <person name="Kellis M."/>
            <person name="Flicek P."/>
            <person name="Chen Y."/>
            <person name="Webber C."/>
            <person name="Hardison R."/>
            <person name="Nelson J."/>
            <person name="Hallsworth-Pepin K."/>
            <person name="Delehaunty K."/>
            <person name="Markovic C."/>
            <person name="Minx P."/>
            <person name="Feng Y."/>
            <person name="Kremitzki C."/>
            <person name="Mitreva M."/>
            <person name="Glasscock J."/>
            <person name="Wylie T."/>
            <person name="Wohldmann P."/>
            <person name="Thiru P."/>
            <person name="Nhan M.N."/>
            <person name="Pohl C.S."/>
            <person name="Smith S.M."/>
            <person name="Hou S."/>
            <person name="Nefedov M."/>
            <person name="de Jong P.J."/>
            <person name="Renfree M.B."/>
            <person name="Mardis E.R."/>
            <person name="Wilson R.K."/>
        </authorList>
    </citation>
    <scope>NUCLEOTIDE SEQUENCE [LARGE SCALE GENOMIC DNA]</scope>
    <source>
        <strain evidence="9 10">Glennie</strain>
    </source>
</reference>
<dbReference type="OrthoDB" id="10267175at2759"/>
<dbReference type="RefSeq" id="XP_007667852.1">
    <property type="nucleotide sequence ID" value="XM_007669662.4"/>
</dbReference>
<sequence length="388" mass="44716">MKSPSPGLPPDDPSLVPRSSRTKTPSIRHHSANAEVNRILQDSIKHRILYLSEQLKVEKSSRDENMVGYLKLVSKADRHQAPLIRQAFEKVNQRSSATIGQIERKLQQNYRQLQELELAVRPRSSTLNADASSPETEQPTERVLRCEYPEPEETGPPPANVTCPSLEDDFSGSQQDQTSKSGSLNRQDDLAVQKMNDQLDVVKMFYSSLETDFQNLKEKYLSELEQIVECLQEEKCRRRLMEEQVNDHMQVHLDEILRLKQDLASTEEKMVYQSYEKAKEIWEVMETFQTRISKLEALQQTAQPEMVEKCKTQAQVFLDKFMNLLVTLTNILLVCITSMSCCPLSLIRSPPRILATLMVIILGAVAWQNWQARPDMDWHAWLSSKWKE</sequence>
<feature type="region of interest" description="Disordered" evidence="7">
    <location>
        <begin position="121"/>
        <end position="190"/>
    </location>
</feature>
<evidence type="ECO:0000256" key="4">
    <source>
        <dbReference type="ARBA" id="ARBA00022989"/>
    </source>
</evidence>
<evidence type="ECO:0000256" key="6">
    <source>
        <dbReference type="ARBA" id="ARBA00023136"/>
    </source>
</evidence>
<dbReference type="RefSeq" id="XP_007667853.1">
    <property type="nucleotide sequence ID" value="XM_007669663.4"/>
</dbReference>
<dbReference type="PANTHER" id="PTHR17613">
    <property type="entry name" value="CEREBRAL PROTEIN-11-RELATED"/>
    <property type="match status" value="1"/>
</dbReference>
<name>A0A6I8NVN0_ORNAN</name>
<proteinExistence type="inferred from homology"/>
<evidence type="ECO:0000313" key="10">
    <source>
        <dbReference type="Proteomes" id="UP000002279"/>
    </source>
</evidence>
<keyword evidence="6 8" id="KW-0472">Membrane</keyword>
<dbReference type="GO" id="GO:0012505">
    <property type="term" value="C:endomembrane system"/>
    <property type="evidence" value="ECO:0000318"/>
    <property type="project" value="GO_Central"/>
</dbReference>
<dbReference type="AlphaFoldDB" id="A0A6I8NVN0"/>
<dbReference type="InParanoid" id="A0A6I8NVN0"/>
<dbReference type="RefSeq" id="XP_028923196.1">
    <property type="nucleotide sequence ID" value="XM_029067363.2"/>
</dbReference>
<keyword evidence="5" id="KW-0175">Coiled coil</keyword>
<feature type="transmembrane region" description="Helical" evidence="8">
    <location>
        <begin position="321"/>
        <end position="346"/>
    </location>
</feature>
<feature type="compositionally biased region" description="Basic and acidic residues" evidence="7">
    <location>
        <begin position="139"/>
        <end position="148"/>
    </location>
</feature>
<gene>
    <name evidence="9" type="primary">TEX28</name>
</gene>
<keyword evidence="10" id="KW-1185">Reference proteome</keyword>
<keyword evidence="3 8" id="KW-0812">Transmembrane</keyword>
<reference evidence="9" key="2">
    <citation type="submission" date="2025-08" db="UniProtKB">
        <authorList>
            <consortium name="Ensembl"/>
        </authorList>
    </citation>
    <scope>IDENTIFICATION</scope>
    <source>
        <strain evidence="9">Glennie</strain>
    </source>
</reference>
<evidence type="ECO:0000313" key="9">
    <source>
        <dbReference type="Ensembl" id="ENSOANP00000045006.1"/>
    </source>
</evidence>
<evidence type="ECO:0000256" key="2">
    <source>
        <dbReference type="ARBA" id="ARBA00008108"/>
    </source>
</evidence>
<feature type="compositionally biased region" description="Pro residues" evidence="7">
    <location>
        <begin position="1"/>
        <end position="12"/>
    </location>
</feature>
<organism evidence="9 10">
    <name type="scientific">Ornithorhynchus anatinus</name>
    <name type="common">Duckbill platypus</name>
    <dbReference type="NCBI Taxonomy" id="9258"/>
    <lineage>
        <taxon>Eukaryota</taxon>
        <taxon>Metazoa</taxon>
        <taxon>Chordata</taxon>
        <taxon>Craniata</taxon>
        <taxon>Vertebrata</taxon>
        <taxon>Euteleostomi</taxon>
        <taxon>Mammalia</taxon>
        <taxon>Monotremata</taxon>
        <taxon>Ornithorhynchidae</taxon>
        <taxon>Ornithorhynchus</taxon>
    </lineage>
</organism>
<dbReference type="CTD" id="1527"/>
<evidence type="ECO:0000256" key="8">
    <source>
        <dbReference type="SAM" id="Phobius"/>
    </source>
</evidence>
<reference evidence="9" key="3">
    <citation type="submission" date="2025-09" db="UniProtKB">
        <authorList>
            <consortium name="Ensembl"/>
        </authorList>
    </citation>
    <scope>IDENTIFICATION</scope>
    <source>
        <strain evidence="9">Glennie</strain>
    </source>
</reference>
<feature type="compositionally biased region" description="Polar residues" evidence="7">
    <location>
        <begin position="123"/>
        <end position="137"/>
    </location>
</feature>
<dbReference type="Bgee" id="ENSOANG00000045052">
    <property type="expression patterns" value="Expressed in testis and 1 other cell type or tissue"/>
</dbReference>
<comment type="similarity">
    <text evidence="2">Belongs to the TEX28 family.</text>
</comment>
<protein>
    <submittedName>
        <fullName evidence="9">Testis expressed 28</fullName>
    </submittedName>
</protein>
<dbReference type="OMA" id="QNLACTE"/>
<feature type="region of interest" description="Disordered" evidence="7">
    <location>
        <begin position="1"/>
        <end position="34"/>
    </location>
</feature>
<dbReference type="PANTHER" id="PTHR17613:SF10">
    <property type="entry name" value="TESTIS-SPECIFIC PROTEIN TEX28"/>
    <property type="match status" value="1"/>
</dbReference>
<keyword evidence="4 8" id="KW-1133">Transmembrane helix</keyword>
<evidence type="ECO:0000256" key="5">
    <source>
        <dbReference type="ARBA" id="ARBA00023054"/>
    </source>
</evidence>
<dbReference type="RefSeq" id="XP_007667854.1">
    <property type="nucleotide sequence ID" value="XM_007669664.4"/>
</dbReference>
<dbReference type="GeneTree" id="ENSGT00940000162843"/>
<evidence type="ECO:0000256" key="3">
    <source>
        <dbReference type="ARBA" id="ARBA00022692"/>
    </source>
</evidence>
<feature type="compositionally biased region" description="Polar residues" evidence="7">
    <location>
        <begin position="171"/>
        <end position="185"/>
    </location>
</feature>
<dbReference type="GO" id="GO:0016020">
    <property type="term" value="C:membrane"/>
    <property type="evidence" value="ECO:0007669"/>
    <property type="project" value="UniProtKB-SubCell"/>
</dbReference>
<dbReference type="InterPro" id="IPR019394">
    <property type="entry name" value="TEX28/TMCC"/>
</dbReference>
<dbReference type="Pfam" id="PF10267">
    <property type="entry name" value="Tmemb_cc2"/>
    <property type="match status" value="2"/>
</dbReference>
<evidence type="ECO:0000256" key="1">
    <source>
        <dbReference type="ARBA" id="ARBA00004370"/>
    </source>
</evidence>
<dbReference type="Proteomes" id="UP000002279">
    <property type="component" value="Chromosome 6"/>
</dbReference>
<dbReference type="GeneID" id="100077285"/>
<dbReference type="FunCoup" id="A0A6I8NVN0">
    <property type="interactions" value="38"/>
</dbReference>
<evidence type="ECO:0000256" key="7">
    <source>
        <dbReference type="SAM" id="MobiDB-lite"/>
    </source>
</evidence>
<comment type="subcellular location">
    <subcellularLocation>
        <location evidence="1">Membrane</location>
    </subcellularLocation>
</comment>
<accession>A0A6I8NVN0</accession>